<evidence type="ECO:0000256" key="1">
    <source>
        <dbReference type="SAM" id="MobiDB-lite"/>
    </source>
</evidence>
<feature type="compositionally biased region" description="Pro residues" evidence="1">
    <location>
        <begin position="1"/>
        <end position="11"/>
    </location>
</feature>
<sequence>MGHRAPLPPPDQTTHTLFSPCHSQSAPGTAIATTHTLSHTERWRETVAFAFY</sequence>
<reference evidence="2" key="1">
    <citation type="journal article" date="2009" name="PLoS Genet.">
        <title>Sequencing, mapping, and analysis of 27,455 maize full-length cDNAs.</title>
        <authorList>
            <person name="Soderlund C."/>
            <person name="Descour A."/>
            <person name="Kudrna D."/>
            <person name="Bomhoff M."/>
            <person name="Boyd L."/>
            <person name="Currie J."/>
            <person name="Angelova A."/>
            <person name="Collura K."/>
            <person name="Wissotski M."/>
            <person name="Ashley E."/>
            <person name="Morrow D."/>
            <person name="Fernandes J."/>
            <person name="Walbot V."/>
            <person name="Yu Y."/>
        </authorList>
    </citation>
    <scope>NUCLEOTIDE SEQUENCE</scope>
    <source>
        <strain evidence="2">B73</strain>
    </source>
</reference>
<accession>C0PBA6</accession>
<dbReference type="EMBL" id="BT065575">
    <property type="protein sequence ID" value="ACN31451.1"/>
    <property type="molecule type" value="mRNA"/>
</dbReference>
<feature type="compositionally biased region" description="Polar residues" evidence="1">
    <location>
        <begin position="12"/>
        <end position="37"/>
    </location>
</feature>
<organism evidence="2">
    <name type="scientific">Zea mays</name>
    <name type="common">Maize</name>
    <dbReference type="NCBI Taxonomy" id="4577"/>
    <lineage>
        <taxon>Eukaryota</taxon>
        <taxon>Viridiplantae</taxon>
        <taxon>Streptophyta</taxon>
        <taxon>Embryophyta</taxon>
        <taxon>Tracheophyta</taxon>
        <taxon>Spermatophyta</taxon>
        <taxon>Magnoliopsida</taxon>
        <taxon>Liliopsida</taxon>
        <taxon>Poales</taxon>
        <taxon>Poaceae</taxon>
        <taxon>PACMAD clade</taxon>
        <taxon>Panicoideae</taxon>
        <taxon>Andropogonodae</taxon>
        <taxon>Andropogoneae</taxon>
        <taxon>Tripsacinae</taxon>
        <taxon>Zea</taxon>
    </lineage>
</organism>
<reference evidence="2" key="2">
    <citation type="submission" date="2012-06" db="EMBL/GenBank/DDBJ databases">
        <authorList>
            <person name="Yu Y."/>
            <person name="Currie J."/>
            <person name="Lomeli R."/>
            <person name="Angelova A."/>
            <person name="Collura K."/>
            <person name="Wissotski M."/>
            <person name="Campos D."/>
            <person name="Kudrna D."/>
            <person name="Golser W."/>
            <person name="Ashely E."/>
            <person name="Descour A."/>
            <person name="Fernandes J."/>
            <person name="Soderlund C."/>
            <person name="Walbot V."/>
        </authorList>
    </citation>
    <scope>NUCLEOTIDE SEQUENCE</scope>
    <source>
        <strain evidence="2">B73</strain>
    </source>
</reference>
<dbReference type="AlphaFoldDB" id="C0PBA6"/>
<name>C0PBA6_MAIZE</name>
<evidence type="ECO:0000313" key="2">
    <source>
        <dbReference type="EMBL" id="ACN31451.1"/>
    </source>
</evidence>
<feature type="region of interest" description="Disordered" evidence="1">
    <location>
        <begin position="1"/>
        <end position="37"/>
    </location>
</feature>
<protein>
    <submittedName>
        <fullName evidence="2">Uncharacterized protein</fullName>
    </submittedName>
</protein>
<proteinExistence type="evidence at transcript level"/>